<dbReference type="Gene3D" id="3.40.50.150">
    <property type="entry name" value="Vaccinia Virus protein VP39"/>
    <property type="match status" value="1"/>
</dbReference>
<protein>
    <submittedName>
        <fullName evidence="1">Methyltransferase domain-containing protein</fullName>
    </submittedName>
</protein>
<dbReference type="Proteomes" id="UP000281474">
    <property type="component" value="Unassembled WGS sequence"/>
</dbReference>
<dbReference type="PANTHER" id="PTHR14614">
    <property type="entry name" value="HEPATOCELLULAR CARCINOMA-ASSOCIATED ANTIGEN"/>
    <property type="match status" value="1"/>
</dbReference>
<evidence type="ECO:0000313" key="2">
    <source>
        <dbReference type="Proteomes" id="UP000281474"/>
    </source>
</evidence>
<dbReference type="EMBL" id="QZEI01000061">
    <property type="protein sequence ID" value="RLV58652.1"/>
    <property type="molecule type" value="Genomic_DNA"/>
</dbReference>
<dbReference type="GO" id="GO:0008168">
    <property type="term" value="F:methyltransferase activity"/>
    <property type="evidence" value="ECO:0007669"/>
    <property type="project" value="UniProtKB-KW"/>
</dbReference>
<dbReference type="InterPro" id="IPR029063">
    <property type="entry name" value="SAM-dependent_MTases_sf"/>
</dbReference>
<dbReference type="GO" id="GO:0032259">
    <property type="term" value="P:methylation"/>
    <property type="evidence" value="ECO:0007669"/>
    <property type="project" value="UniProtKB-KW"/>
</dbReference>
<accession>A0A3L8PX67</accession>
<comment type="caution">
    <text evidence="1">The sequence shown here is derived from an EMBL/GenBank/DDBJ whole genome shotgun (WGS) entry which is preliminary data.</text>
</comment>
<name>A0A3L8PX67_9GAMM</name>
<evidence type="ECO:0000313" key="1">
    <source>
        <dbReference type="EMBL" id="RLV58652.1"/>
    </source>
</evidence>
<dbReference type="CDD" id="cd02440">
    <property type="entry name" value="AdoMet_MTases"/>
    <property type="match status" value="1"/>
</dbReference>
<dbReference type="AlphaFoldDB" id="A0A3L8PX67"/>
<dbReference type="InterPro" id="IPR019410">
    <property type="entry name" value="Methyltransf_16"/>
</dbReference>
<dbReference type="OrthoDB" id="264333at2"/>
<gene>
    <name evidence="1" type="ORF">D5018_16145</name>
</gene>
<sequence>MGNVRLRYQTLEFAVTDLHICSLRDSNQYSDPDGIAEAAGISPALWPLFGVLWPSGIILAEYVQDFDFENKRILEVGCGIGVSSLLLNKLNANITASDYHPAAQTFIERNNKLNHHTPIKFERINWENDHEGLGQFDLIIGSDLLYEDHQVKTLSQFLLKHTKPQGEMILVDPGRGRKSRLCKQIEQAGFECAIEQPKQSQLSDFKGHIMYFNRL</sequence>
<organism evidence="1 2">
    <name type="scientific">Parashewanella curva</name>
    <dbReference type="NCBI Taxonomy" id="2338552"/>
    <lineage>
        <taxon>Bacteria</taxon>
        <taxon>Pseudomonadati</taxon>
        <taxon>Pseudomonadota</taxon>
        <taxon>Gammaproteobacteria</taxon>
        <taxon>Alteromonadales</taxon>
        <taxon>Shewanellaceae</taxon>
        <taxon>Parashewanella</taxon>
    </lineage>
</organism>
<keyword evidence="2" id="KW-1185">Reference proteome</keyword>
<keyword evidence="1" id="KW-0489">Methyltransferase</keyword>
<reference evidence="1 2" key="1">
    <citation type="submission" date="2018-09" db="EMBL/GenBank/DDBJ databases">
        <title>Phylogeny of the Shewanellaceae, and recommendation for two new genera, Pseudoshewanella and Parashewanella.</title>
        <authorList>
            <person name="Wang G."/>
        </authorList>
    </citation>
    <scope>NUCLEOTIDE SEQUENCE [LARGE SCALE GENOMIC DNA]</scope>
    <source>
        <strain evidence="1 2">C51</strain>
    </source>
</reference>
<proteinExistence type="predicted"/>
<dbReference type="Pfam" id="PF10294">
    <property type="entry name" value="Methyltransf_16"/>
    <property type="match status" value="1"/>
</dbReference>
<keyword evidence="1" id="KW-0808">Transferase</keyword>
<dbReference type="SUPFAM" id="SSF53335">
    <property type="entry name" value="S-adenosyl-L-methionine-dependent methyltransferases"/>
    <property type="match status" value="1"/>
</dbReference>